<name>A0A2A6B9V7_PRIPA</name>
<accession>A0A8R1V044</accession>
<accession>A0A2A6B9V7</accession>
<organism evidence="1 2">
    <name type="scientific">Pristionchus pacificus</name>
    <name type="common">Parasitic nematode worm</name>
    <dbReference type="NCBI Taxonomy" id="54126"/>
    <lineage>
        <taxon>Eukaryota</taxon>
        <taxon>Metazoa</taxon>
        <taxon>Ecdysozoa</taxon>
        <taxon>Nematoda</taxon>
        <taxon>Chromadorea</taxon>
        <taxon>Rhabditida</taxon>
        <taxon>Rhabditina</taxon>
        <taxon>Diplogasteromorpha</taxon>
        <taxon>Diplogasteroidea</taxon>
        <taxon>Neodiplogasteridae</taxon>
        <taxon>Pristionchus</taxon>
    </lineage>
</organism>
<evidence type="ECO:0000313" key="2">
    <source>
        <dbReference type="Proteomes" id="UP000005239"/>
    </source>
</evidence>
<reference evidence="2" key="1">
    <citation type="journal article" date="2008" name="Nat. Genet.">
        <title>The Pristionchus pacificus genome provides a unique perspective on nematode lifestyle and parasitism.</title>
        <authorList>
            <person name="Dieterich C."/>
            <person name="Clifton S.W."/>
            <person name="Schuster L.N."/>
            <person name="Chinwalla A."/>
            <person name="Delehaunty K."/>
            <person name="Dinkelacker I."/>
            <person name="Fulton L."/>
            <person name="Fulton R."/>
            <person name="Godfrey J."/>
            <person name="Minx P."/>
            <person name="Mitreva M."/>
            <person name="Roeseler W."/>
            <person name="Tian H."/>
            <person name="Witte H."/>
            <person name="Yang S.P."/>
            <person name="Wilson R.K."/>
            <person name="Sommer R.J."/>
        </authorList>
    </citation>
    <scope>NUCLEOTIDE SEQUENCE [LARGE SCALE GENOMIC DNA]</scope>
    <source>
        <strain evidence="2">PS312</strain>
    </source>
</reference>
<proteinExistence type="predicted"/>
<evidence type="ECO:0000313" key="1">
    <source>
        <dbReference type="EnsemblMetazoa" id="PPA44602.1"/>
    </source>
</evidence>
<gene>
    <name evidence="1" type="primary">WBGene00282971</name>
</gene>
<protein>
    <submittedName>
        <fullName evidence="1">Uncharacterized protein</fullName>
    </submittedName>
</protein>
<dbReference type="Proteomes" id="UP000005239">
    <property type="component" value="Unassembled WGS sequence"/>
</dbReference>
<sequence>MRDIAVIAEGADGERKLREHGKNSNKATGALGELANCSPDPSRSIFPVRGCWKLVKKGMIILRRISFSSDPSLAEGFEQHCLPQERGRIKMQQLLSLSSSLSSTLMITATQVKARKRGGGDSIG</sequence>
<dbReference type="EnsemblMetazoa" id="PPA44602.1">
    <property type="protein sequence ID" value="PPA44602.1"/>
    <property type="gene ID" value="WBGene00282971"/>
</dbReference>
<keyword evidence="2" id="KW-1185">Reference proteome</keyword>
<dbReference type="AlphaFoldDB" id="A0A2A6B9V7"/>
<reference evidence="1" key="2">
    <citation type="submission" date="2022-06" db="UniProtKB">
        <authorList>
            <consortium name="EnsemblMetazoa"/>
        </authorList>
    </citation>
    <scope>IDENTIFICATION</scope>
    <source>
        <strain evidence="1">PS312</strain>
    </source>
</reference>